<name>A0ABP0IAU6_9DINO</name>
<accession>A0ABP0IAU6</accession>
<feature type="compositionally biased region" description="Low complexity" evidence="1">
    <location>
        <begin position="128"/>
        <end position="141"/>
    </location>
</feature>
<organism evidence="2 3">
    <name type="scientific">Durusdinium trenchii</name>
    <dbReference type="NCBI Taxonomy" id="1381693"/>
    <lineage>
        <taxon>Eukaryota</taxon>
        <taxon>Sar</taxon>
        <taxon>Alveolata</taxon>
        <taxon>Dinophyceae</taxon>
        <taxon>Suessiales</taxon>
        <taxon>Symbiodiniaceae</taxon>
        <taxon>Durusdinium</taxon>
    </lineage>
</organism>
<protein>
    <submittedName>
        <fullName evidence="2">Uncharacterized protein</fullName>
    </submittedName>
</protein>
<feature type="region of interest" description="Disordered" evidence="1">
    <location>
        <begin position="74"/>
        <end position="107"/>
    </location>
</feature>
<reference evidence="2 3" key="1">
    <citation type="submission" date="2024-02" db="EMBL/GenBank/DDBJ databases">
        <authorList>
            <person name="Chen Y."/>
            <person name="Shah S."/>
            <person name="Dougan E. K."/>
            <person name="Thang M."/>
            <person name="Chan C."/>
        </authorList>
    </citation>
    <scope>NUCLEOTIDE SEQUENCE [LARGE SCALE GENOMIC DNA]</scope>
</reference>
<keyword evidence="3" id="KW-1185">Reference proteome</keyword>
<sequence length="150" mass="15475">MSSSPQRFVIQVEDAMEAPSRIGRFDAFALAWRHCQRHAAAWAAAAEREESYQALLQMKQSNWLKAVGVNFAPPDRPPGRSSGTCGASVGVPSRLAPRPVGDGGSGTSCGHGAASLWLPGRCPHRCDAAAGAGAADRPAPRGVTGAGALS</sequence>
<evidence type="ECO:0000256" key="1">
    <source>
        <dbReference type="SAM" id="MobiDB-lite"/>
    </source>
</evidence>
<feature type="region of interest" description="Disordered" evidence="1">
    <location>
        <begin position="128"/>
        <end position="150"/>
    </location>
</feature>
<dbReference type="Proteomes" id="UP001642464">
    <property type="component" value="Unassembled WGS sequence"/>
</dbReference>
<evidence type="ECO:0000313" key="2">
    <source>
        <dbReference type="EMBL" id="CAK8999137.1"/>
    </source>
</evidence>
<gene>
    <name evidence="2" type="ORF">SCF082_LOCUS5936</name>
</gene>
<dbReference type="EMBL" id="CAXAMM010003254">
    <property type="protein sequence ID" value="CAK8999137.1"/>
    <property type="molecule type" value="Genomic_DNA"/>
</dbReference>
<proteinExistence type="predicted"/>
<comment type="caution">
    <text evidence="2">The sequence shown here is derived from an EMBL/GenBank/DDBJ whole genome shotgun (WGS) entry which is preliminary data.</text>
</comment>
<evidence type="ECO:0000313" key="3">
    <source>
        <dbReference type="Proteomes" id="UP001642464"/>
    </source>
</evidence>
<feature type="non-terminal residue" evidence="2">
    <location>
        <position position="150"/>
    </location>
</feature>